<dbReference type="InterPro" id="IPR051621">
    <property type="entry name" value="T2SS_protein_J"/>
</dbReference>
<dbReference type="NCBIfam" id="TIGR02532">
    <property type="entry name" value="IV_pilin_GFxxxE"/>
    <property type="match status" value="1"/>
</dbReference>
<dbReference type="NCBIfam" id="TIGR01708">
    <property type="entry name" value="typeII_sec_gspH"/>
    <property type="match status" value="1"/>
</dbReference>
<evidence type="ECO:0000313" key="14">
    <source>
        <dbReference type="Proteomes" id="UP000535589"/>
    </source>
</evidence>
<dbReference type="PROSITE" id="PS00409">
    <property type="entry name" value="PROKAR_NTER_METHYL"/>
    <property type="match status" value="1"/>
</dbReference>
<comment type="caution">
    <text evidence="13">The sequence shown here is derived from an EMBL/GenBank/DDBJ whole genome shotgun (WGS) entry which is preliminary data.</text>
</comment>
<evidence type="ECO:0000259" key="12">
    <source>
        <dbReference type="Pfam" id="PF12019"/>
    </source>
</evidence>
<evidence type="ECO:0000256" key="9">
    <source>
        <dbReference type="ARBA" id="ARBA00025772"/>
    </source>
</evidence>
<dbReference type="InterPro" id="IPR049875">
    <property type="entry name" value="TypeII_GspH"/>
</dbReference>
<evidence type="ECO:0000256" key="7">
    <source>
        <dbReference type="ARBA" id="ARBA00022989"/>
    </source>
</evidence>
<evidence type="ECO:0000256" key="5">
    <source>
        <dbReference type="ARBA" id="ARBA00022519"/>
    </source>
</evidence>
<dbReference type="PANTHER" id="PTHR39583:SF2">
    <property type="entry name" value="TYPE II SECRETION SYSTEM PROTEIN J"/>
    <property type="match status" value="1"/>
</dbReference>
<feature type="domain" description="General secretion pathway GspH" evidence="12">
    <location>
        <begin position="93"/>
        <end position="229"/>
    </location>
</feature>
<sequence length="247" mass="27644">MTVKKAVKAQQPTSVTGTCKISSKPKIGGAKPALLAAVSLISTSRKPILQQPHRAIRGFTLIEILLVLVLLSLTAVAVVTTLSTAVNTDARDQAQSFYQRVRLLNEEAVLSGKDFGVRWDEEQRRYRLLHLNQDGWQPLEYARIPSDTEWSEELVVALEIGSSAWQDQDRLFEPGSLFDEEMFAELEEEKKQRPPQILLLSSGELTPFTMAFYPHDGDSEQDAWRVVAKENGQLIQLAPGEVLDDEE</sequence>
<dbReference type="GO" id="GO:0005886">
    <property type="term" value="C:plasma membrane"/>
    <property type="evidence" value="ECO:0007669"/>
    <property type="project" value="UniProtKB-SubCell"/>
</dbReference>
<evidence type="ECO:0000256" key="10">
    <source>
        <dbReference type="ARBA" id="ARBA00030775"/>
    </source>
</evidence>
<dbReference type="Pfam" id="PF12019">
    <property type="entry name" value="GspH"/>
    <property type="match status" value="1"/>
</dbReference>
<name>A0A7X8TTA2_9VIBR</name>
<dbReference type="InterPro" id="IPR022346">
    <property type="entry name" value="T2SS_GspH"/>
</dbReference>
<protein>
    <recommendedName>
        <fullName evidence="2">Type II secretion system protein H</fullName>
    </recommendedName>
    <alternativeName>
        <fullName evidence="10">General secretion pathway protein H</fullName>
    </alternativeName>
</protein>
<keyword evidence="8 11" id="KW-0472">Membrane</keyword>
<keyword evidence="3" id="KW-1003">Cell membrane</keyword>
<keyword evidence="5" id="KW-0997">Cell inner membrane</keyword>
<comment type="subcellular location">
    <subcellularLocation>
        <location evidence="1">Cell inner membrane</location>
        <topology evidence="1">Single-pass membrane protein</topology>
    </subcellularLocation>
</comment>
<gene>
    <name evidence="13" type="primary">gspH</name>
    <name evidence="13" type="ORF">HGP28_16500</name>
</gene>
<dbReference type="EMBL" id="JABAIK010000021">
    <property type="protein sequence ID" value="NLS14472.1"/>
    <property type="molecule type" value="Genomic_DNA"/>
</dbReference>
<proteinExistence type="inferred from homology"/>
<evidence type="ECO:0000256" key="4">
    <source>
        <dbReference type="ARBA" id="ARBA00022481"/>
    </source>
</evidence>
<accession>A0A7X8TTA2</accession>
<dbReference type="Pfam" id="PF07963">
    <property type="entry name" value="N_methyl"/>
    <property type="match status" value="1"/>
</dbReference>
<dbReference type="AlphaFoldDB" id="A0A7X8TTA2"/>
<evidence type="ECO:0000256" key="8">
    <source>
        <dbReference type="ARBA" id="ARBA00023136"/>
    </source>
</evidence>
<feature type="transmembrane region" description="Helical" evidence="11">
    <location>
        <begin position="55"/>
        <end position="79"/>
    </location>
</feature>
<dbReference type="Proteomes" id="UP000535589">
    <property type="component" value="Unassembled WGS sequence"/>
</dbReference>
<evidence type="ECO:0000256" key="3">
    <source>
        <dbReference type="ARBA" id="ARBA00022475"/>
    </source>
</evidence>
<comment type="similarity">
    <text evidence="9">Belongs to the GSP H family.</text>
</comment>
<keyword evidence="7 11" id="KW-1133">Transmembrane helix</keyword>
<reference evidence="13 14" key="1">
    <citation type="submission" date="2020-04" db="EMBL/GenBank/DDBJ databases">
        <title>Vibrio sp. SM6, a novel species isolated from seawater.</title>
        <authorList>
            <person name="Wang X."/>
        </authorList>
    </citation>
    <scope>NUCLEOTIDE SEQUENCE [LARGE SCALE GENOMIC DNA]</scope>
    <source>
        <strain evidence="13 14">SM6</strain>
    </source>
</reference>
<dbReference type="SUPFAM" id="SSF54523">
    <property type="entry name" value="Pili subunits"/>
    <property type="match status" value="1"/>
</dbReference>
<evidence type="ECO:0000256" key="6">
    <source>
        <dbReference type="ARBA" id="ARBA00022692"/>
    </source>
</evidence>
<dbReference type="GO" id="GO:0015628">
    <property type="term" value="P:protein secretion by the type II secretion system"/>
    <property type="evidence" value="ECO:0007669"/>
    <property type="project" value="InterPro"/>
</dbReference>
<keyword evidence="14" id="KW-1185">Reference proteome</keyword>
<dbReference type="GO" id="GO:0015627">
    <property type="term" value="C:type II protein secretion system complex"/>
    <property type="evidence" value="ECO:0007669"/>
    <property type="project" value="InterPro"/>
</dbReference>
<dbReference type="InterPro" id="IPR012902">
    <property type="entry name" value="N_methyl_site"/>
</dbReference>
<dbReference type="PANTHER" id="PTHR39583">
    <property type="entry name" value="TYPE II SECRETION SYSTEM PROTEIN J-RELATED"/>
    <property type="match status" value="1"/>
</dbReference>
<evidence type="ECO:0000256" key="11">
    <source>
        <dbReference type="SAM" id="Phobius"/>
    </source>
</evidence>
<dbReference type="InterPro" id="IPR045584">
    <property type="entry name" value="Pilin-like"/>
</dbReference>
<organism evidence="13 14">
    <name type="scientific">Vibrio agarilyticus</name>
    <dbReference type="NCBI Taxonomy" id="2726741"/>
    <lineage>
        <taxon>Bacteria</taxon>
        <taxon>Pseudomonadati</taxon>
        <taxon>Pseudomonadota</taxon>
        <taxon>Gammaproteobacteria</taxon>
        <taxon>Vibrionales</taxon>
        <taxon>Vibrionaceae</taxon>
        <taxon>Vibrio</taxon>
    </lineage>
</organism>
<evidence type="ECO:0000313" key="13">
    <source>
        <dbReference type="EMBL" id="NLS14472.1"/>
    </source>
</evidence>
<dbReference type="InterPro" id="IPR002416">
    <property type="entry name" value="T2SS_protein-GspH"/>
</dbReference>
<evidence type="ECO:0000256" key="1">
    <source>
        <dbReference type="ARBA" id="ARBA00004377"/>
    </source>
</evidence>
<keyword evidence="4" id="KW-0488">Methylation</keyword>
<evidence type="ECO:0000256" key="2">
    <source>
        <dbReference type="ARBA" id="ARBA00021549"/>
    </source>
</evidence>
<dbReference type="Gene3D" id="3.55.40.10">
    <property type="entry name" value="minor pseudopilin epsh domain"/>
    <property type="match status" value="1"/>
</dbReference>
<keyword evidence="6 11" id="KW-0812">Transmembrane</keyword>
<dbReference type="PRINTS" id="PR00885">
    <property type="entry name" value="BCTERIALGSPH"/>
</dbReference>